<evidence type="ECO:0000313" key="2">
    <source>
        <dbReference type="EMBL" id="QQT00390.1"/>
    </source>
</evidence>
<sequence length="59" mass="6838">MKNSKNEELNTEKKGYFYNEETEDKNDSITSGVDETHDQVMDGYYSGTIDQVDKKSDEH</sequence>
<evidence type="ECO:0000256" key="1">
    <source>
        <dbReference type="SAM" id="MobiDB-lite"/>
    </source>
</evidence>
<dbReference type="Pfam" id="PF13217">
    <property type="entry name" value="DUF4025"/>
    <property type="match status" value="1"/>
</dbReference>
<dbReference type="Proteomes" id="UP000595254">
    <property type="component" value="Chromosome"/>
</dbReference>
<reference evidence="2 3" key="1">
    <citation type="submission" date="2021-01" db="EMBL/GenBank/DDBJ databases">
        <title>FDA dAtabase for Regulatory Grade micrObial Sequences (FDA-ARGOS): Supporting development and validation of Infectious Disease Dx tests.</title>
        <authorList>
            <person name="Nelson B."/>
            <person name="Plummer A."/>
            <person name="Tallon L."/>
            <person name="Sadzewicz L."/>
            <person name="Zhao X."/>
            <person name="Boylan J."/>
            <person name="Ott S."/>
            <person name="Bowen H."/>
            <person name="Vavikolanu K."/>
            <person name="Mehta A."/>
            <person name="Aluvathingal J."/>
            <person name="Nadendla S."/>
            <person name="Myers T."/>
            <person name="Yan Y."/>
            <person name="Sichtig H."/>
        </authorList>
    </citation>
    <scope>NUCLEOTIDE SEQUENCE [LARGE SCALE GENOMIC DNA]</scope>
    <source>
        <strain evidence="2 3">FDAARGOS_1161</strain>
    </source>
</reference>
<protein>
    <submittedName>
        <fullName evidence="2">DUF4025 domain-containing protein</fullName>
    </submittedName>
</protein>
<name>A0A974NMJ6_PERPY</name>
<accession>A0A974NMJ6</accession>
<feature type="compositionally biased region" description="Basic and acidic residues" evidence="1">
    <location>
        <begin position="1"/>
        <end position="15"/>
    </location>
</feature>
<evidence type="ECO:0000313" key="3">
    <source>
        <dbReference type="Proteomes" id="UP000595254"/>
    </source>
</evidence>
<keyword evidence="3" id="KW-1185">Reference proteome</keyword>
<dbReference type="RefSeq" id="WP_040376140.1">
    <property type="nucleotide sequence ID" value="NZ_CP068053.1"/>
</dbReference>
<dbReference type="InterPro" id="IPR025100">
    <property type="entry name" value="DUF4025"/>
</dbReference>
<organism evidence="2 3">
    <name type="scientific">Peribacillus psychrosaccharolyticus</name>
    <name type="common">Bacillus psychrosaccharolyticus</name>
    <dbReference type="NCBI Taxonomy" id="1407"/>
    <lineage>
        <taxon>Bacteria</taxon>
        <taxon>Bacillati</taxon>
        <taxon>Bacillota</taxon>
        <taxon>Bacilli</taxon>
        <taxon>Bacillales</taxon>
        <taxon>Bacillaceae</taxon>
        <taxon>Peribacillus</taxon>
    </lineage>
</organism>
<dbReference type="AlphaFoldDB" id="A0A974NMJ6"/>
<proteinExistence type="predicted"/>
<dbReference type="EMBL" id="CP068053">
    <property type="protein sequence ID" value="QQT00390.1"/>
    <property type="molecule type" value="Genomic_DNA"/>
</dbReference>
<gene>
    <name evidence="2" type="ORF">I6J18_22985</name>
</gene>
<dbReference type="KEGG" id="ppsr:I6J18_22985"/>
<feature type="region of interest" description="Disordered" evidence="1">
    <location>
        <begin position="1"/>
        <end position="38"/>
    </location>
</feature>